<feature type="transmembrane region" description="Helical" evidence="2">
    <location>
        <begin position="48"/>
        <end position="66"/>
    </location>
</feature>
<dbReference type="PANTHER" id="PTHR33392:SF6">
    <property type="entry name" value="POLYISOPRENYL-TEICHOIC ACID--PEPTIDOGLYCAN TEICHOIC ACID TRANSFERASE TAGU"/>
    <property type="match status" value="1"/>
</dbReference>
<feature type="transmembrane region" description="Helical" evidence="2">
    <location>
        <begin position="12"/>
        <end position="36"/>
    </location>
</feature>
<name>A0A3R8RFS6_STRSU</name>
<dbReference type="Gene3D" id="3.40.630.190">
    <property type="entry name" value="LCP protein"/>
    <property type="match status" value="1"/>
</dbReference>
<dbReference type="GO" id="GO:0006260">
    <property type="term" value="P:DNA replication"/>
    <property type="evidence" value="ECO:0007669"/>
    <property type="project" value="InterPro"/>
</dbReference>
<keyword evidence="2" id="KW-0812">Transmembrane</keyword>
<dbReference type="PANTHER" id="PTHR33392">
    <property type="entry name" value="POLYISOPRENYL-TEICHOIC ACID--PEPTIDOGLYCAN TEICHOIC ACID TRANSFERASE TAGU"/>
    <property type="match status" value="1"/>
</dbReference>
<feature type="domain" description="DNA polymerase processivity factor" evidence="3">
    <location>
        <begin position="69"/>
        <end position="183"/>
    </location>
</feature>
<dbReference type="AlphaFoldDB" id="A0A3R8RFS6"/>
<gene>
    <name evidence="5" type="ORF">EI998_03320</name>
</gene>
<dbReference type="Pfam" id="PF02916">
    <property type="entry name" value="DNA_PPF"/>
    <property type="match status" value="1"/>
</dbReference>
<accession>A0A3R8RFS6</accession>
<dbReference type="Gene3D" id="3.40.190.10">
    <property type="entry name" value="Periplasmic binding protein-like II"/>
    <property type="match status" value="1"/>
</dbReference>
<comment type="similarity">
    <text evidence="1">Belongs to the LytR/CpsA/Psr (LCP) family.</text>
</comment>
<evidence type="ECO:0000259" key="4">
    <source>
        <dbReference type="Pfam" id="PF03816"/>
    </source>
</evidence>
<evidence type="ECO:0000313" key="6">
    <source>
        <dbReference type="Proteomes" id="UP000274117"/>
    </source>
</evidence>
<protein>
    <submittedName>
        <fullName evidence="5">LytR family transcriptional regulator</fullName>
    </submittedName>
</protein>
<feature type="transmembrane region" description="Helical" evidence="2">
    <location>
        <begin position="73"/>
        <end position="92"/>
    </location>
</feature>
<keyword evidence="2" id="KW-0472">Membrane</keyword>
<evidence type="ECO:0000313" key="5">
    <source>
        <dbReference type="EMBL" id="RRR54316.1"/>
    </source>
</evidence>
<dbReference type="InterPro" id="IPR004190">
    <property type="entry name" value="DNA_pol_proc_fac"/>
</dbReference>
<dbReference type="NCBIfam" id="TIGR00350">
    <property type="entry name" value="lytR_cpsA_psr"/>
    <property type="match status" value="1"/>
</dbReference>
<reference evidence="5 6" key="1">
    <citation type="submission" date="2018-11" db="EMBL/GenBank/DDBJ databases">
        <authorList>
            <person name="Stevens M.J."/>
            <person name="Cernela N."/>
            <person name="Spoerry Serrano N."/>
            <person name="Schmitt S."/>
            <person name="Schrenzel J."/>
            <person name="Stephan R."/>
        </authorList>
    </citation>
    <scope>NUCLEOTIDE SEQUENCE [LARGE SCALE GENOMIC DNA]</scope>
    <source>
        <strain evidence="5 6">PP422</strain>
    </source>
</reference>
<dbReference type="EMBL" id="RSDO01000004">
    <property type="protein sequence ID" value="RRR54316.1"/>
    <property type="molecule type" value="Genomic_DNA"/>
</dbReference>
<comment type="caution">
    <text evidence="5">The sequence shown here is derived from an EMBL/GenBank/DDBJ whole genome shotgun (WGS) entry which is preliminary data.</text>
</comment>
<organism evidence="5 6">
    <name type="scientific">Streptococcus suis</name>
    <dbReference type="NCBI Taxonomy" id="1307"/>
    <lineage>
        <taxon>Bacteria</taxon>
        <taxon>Bacillati</taxon>
        <taxon>Bacillota</taxon>
        <taxon>Bacilli</taxon>
        <taxon>Lactobacillales</taxon>
        <taxon>Streptococcaceae</taxon>
        <taxon>Streptococcus</taxon>
    </lineage>
</organism>
<keyword evidence="2" id="KW-1133">Transmembrane helix</keyword>
<sequence>MSRTKKSSRRNQLHWANLALLILYTGAVGILLYQVFRYDILAFRNLNFVLAGLAILLGLVCLFLILRKRAKVVTTFLLILGLVVSSVGLYGVQSIVNLSNKLNSNATYSEYEMSVLVPADSQVSDISQVTELLAPTGNDGDNIQALLDNLSQTKNLSLTPTKTDSYLDAYQKMLAGESQAMVLNGVFADILSAEDPDFDTKVKKIYSFTLTKKVETAVNQPTGDVLNIYISGIDTYGPISTVSRSDVNIIMTINQATKQVLLTTTPRDSYVAIADGGQNQKDKLTHAGIYGVEASMHTLENLYDIDIHYYARVNFTSFLKLIDLVGGVDVVNDQAFTKGSHDFPVGTIHLDSEKALMFVRERYSLQGGDNDRGKNQEKVIAALIQKLSRPENLTNYQSIINNLQDSIQTNMSLETMMKLVNTQMESSGSYTVQSQALQGTGSTGLLPSYAMPGYQLYMMEVNPDSLNQMKAAMQAVMSGE</sequence>
<proteinExistence type="inferred from homology"/>
<evidence type="ECO:0000259" key="3">
    <source>
        <dbReference type="Pfam" id="PF02916"/>
    </source>
</evidence>
<dbReference type="InterPro" id="IPR050922">
    <property type="entry name" value="LytR/CpsA/Psr_CW_biosynth"/>
</dbReference>
<feature type="domain" description="Cell envelope-related transcriptional attenuator" evidence="4">
    <location>
        <begin position="244"/>
        <end position="388"/>
    </location>
</feature>
<evidence type="ECO:0000256" key="1">
    <source>
        <dbReference type="ARBA" id="ARBA00006068"/>
    </source>
</evidence>
<evidence type="ECO:0000256" key="2">
    <source>
        <dbReference type="SAM" id="Phobius"/>
    </source>
</evidence>
<dbReference type="InterPro" id="IPR004474">
    <property type="entry name" value="LytR_CpsA_psr"/>
</dbReference>
<reference evidence="5 6" key="2">
    <citation type="submission" date="2018-12" db="EMBL/GenBank/DDBJ databases">
        <title>Whole-genome sequences of fifteen clinical Streptococcus suis strains isolated from pigs between 2006 and 2018.</title>
        <authorList>
            <person name="Stevens M.J.A."/>
            <person name="Cernela N."/>
            <person name="Spoerry Serrano N."/>
            <person name="Schmitt S."/>
            <person name="Schrenzel J."/>
            <person name="Stephan R."/>
        </authorList>
    </citation>
    <scope>NUCLEOTIDE SEQUENCE [LARGE SCALE GENOMIC DNA]</scope>
    <source>
        <strain evidence="5 6">PP422</strain>
    </source>
</reference>
<dbReference type="Pfam" id="PF03816">
    <property type="entry name" value="LytR_cpsA_psr"/>
    <property type="match status" value="1"/>
</dbReference>
<dbReference type="Proteomes" id="UP000274117">
    <property type="component" value="Unassembled WGS sequence"/>
</dbReference>